<feature type="non-terminal residue" evidence="8">
    <location>
        <position position="71"/>
    </location>
</feature>
<dbReference type="PROSITE" id="PS00229">
    <property type="entry name" value="TAU_MAP_1"/>
    <property type="match status" value="1"/>
</dbReference>
<name>A0A7K7Q272_ACRAR</name>
<protein>
    <recommendedName>
        <fullName evidence="7">Microtubule-associated protein</fullName>
    </recommendedName>
</protein>
<keyword evidence="6 7" id="KW-0206">Cytoskeleton</keyword>
<sequence>GQVQIVYKPVDLSHVTSKCGSLGNIHHKPGGGQVEVKSEKLDFKDKVQSKIGSLDNISHVPGGGNKKVEGP</sequence>
<feature type="non-terminal residue" evidence="8">
    <location>
        <position position="1"/>
    </location>
</feature>
<evidence type="ECO:0000256" key="3">
    <source>
        <dbReference type="ARBA" id="ARBA00022553"/>
    </source>
</evidence>
<evidence type="ECO:0000313" key="9">
    <source>
        <dbReference type="Proteomes" id="UP000549775"/>
    </source>
</evidence>
<dbReference type="GO" id="GO:0043005">
    <property type="term" value="C:neuron projection"/>
    <property type="evidence" value="ECO:0007669"/>
    <property type="project" value="TreeGrafter"/>
</dbReference>
<dbReference type="InterPro" id="IPR027324">
    <property type="entry name" value="MAP2/MAP4/Tau"/>
</dbReference>
<reference evidence="8 9" key="1">
    <citation type="submission" date="2019-09" db="EMBL/GenBank/DDBJ databases">
        <title>Bird 10,000 Genomes (B10K) Project - Family phase.</title>
        <authorList>
            <person name="Zhang G."/>
        </authorList>
    </citation>
    <scope>NUCLEOTIDE SEQUENCE [LARGE SCALE GENOMIC DNA]</scope>
    <source>
        <strain evidence="8">OUT-0054</strain>
        <tissue evidence="8">Blood</tissue>
    </source>
</reference>
<accession>A0A7K7Q272</accession>
<dbReference type="GO" id="GO:0005874">
    <property type="term" value="C:microtubule"/>
    <property type="evidence" value="ECO:0007669"/>
    <property type="project" value="UniProtKB-KW"/>
</dbReference>
<keyword evidence="4 7" id="KW-0493">Microtubule</keyword>
<evidence type="ECO:0000256" key="1">
    <source>
        <dbReference type="ARBA" id="ARBA00004245"/>
    </source>
</evidence>
<keyword evidence="5" id="KW-0677">Repeat</keyword>
<dbReference type="PROSITE" id="PS51491">
    <property type="entry name" value="TAU_MAP_2"/>
    <property type="match status" value="2"/>
</dbReference>
<evidence type="ECO:0000256" key="7">
    <source>
        <dbReference type="RuleBase" id="RU000686"/>
    </source>
</evidence>
<dbReference type="PANTHER" id="PTHR11501">
    <property type="entry name" value="MICROTUBULE-ASSOCIATED PROTEIN"/>
    <property type="match status" value="1"/>
</dbReference>
<dbReference type="OrthoDB" id="9378527at2759"/>
<keyword evidence="2 7" id="KW-0963">Cytoplasm</keyword>
<gene>
    <name evidence="8" type="primary">Mapt_0</name>
    <name evidence="8" type="ORF">ACRARU_R12534</name>
</gene>
<proteinExistence type="predicted"/>
<evidence type="ECO:0000313" key="8">
    <source>
        <dbReference type="EMBL" id="NWZ73855.1"/>
    </source>
</evidence>
<dbReference type="GO" id="GO:0000226">
    <property type="term" value="P:microtubule cytoskeleton organization"/>
    <property type="evidence" value="ECO:0007669"/>
    <property type="project" value="TreeGrafter"/>
</dbReference>
<dbReference type="Pfam" id="PF00418">
    <property type="entry name" value="Tubulin-binding"/>
    <property type="match status" value="2"/>
</dbReference>
<evidence type="ECO:0000256" key="4">
    <source>
        <dbReference type="ARBA" id="ARBA00022701"/>
    </source>
</evidence>
<dbReference type="PANTHER" id="PTHR11501:SF14">
    <property type="entry name" value="MICROTUBULE-ASSOCIATED PROTEIN TAU"/>
    <property type="match status" value="1"/>
</dbReference>
<dbReference type="AlphaFoldDB" id="A0A7K7Q272"/>
<evidence type="ECO:0000256" key="2">
    <source>
        <dbReference type="ARBA" id="ARBA00022490"/>
    </source>
</evidence>
<dbReference type="GO" id="GO:0008017">
    <property type="term" value="F:microtubule binding"/>
    <property type="evidence" value="ECO:0007669"/>
    <property type="project" value="InterPro"/>
</dbReference>
<dbReference type="Proteomes" id="UP000549775">
    <property type="component" value="Unassembled WGS sequence"/>
</dbReference>
<evidence type="ECO:0000256" key="6">
    <source>
        <dbReference type="ARBA" id="ARBA00023212"/>
    </source>
</evidence>
<dbReference type="InterPro" id="IPR001084">
    <property type="entry name" value="MAP_tubulin-bd_rpt"/>
</dbReference>
<dbReference type="EMBL" id="VZST01011520">
    <property type="protein sequence ID" value="NWZ73855.1"/>
    <property type="molecule type" value="Genomic_DNA"/>
</dbReference>
<evidence type="ECO:0000256" key="5">
    <source>
        <dbReference type="ARBA" id="ARBA00022737"/>
    </source>
</evidence>
<organism evidence="8 9">
    <name type="scientific">Acrocephalus arundinaceus</name>
    <name type="common">Great reed-warbler</name>
    <dbReference type="NCBI Taxonomy" id="39621"/>
    <lineage>
        <taxon>Eukaryota</taxon>
        <taxon>Metazoa</taxon>
        <taxon>Chordata</taxon>
        <taxon>Craniata</taxon>
        <taxon>Vertebrata</taxon>
        <taxon>Euteleostomi</taxon>
        <taxon>Archelosauria</taxon>
        <taxon>Archosauria</taxon>
        <taxon>Dinosauria</taxon>
        <taxon>Saurischia</taxon>
        <taxon>Theropoda</taxon>
        <taxon>Coelurosauria</taxon>
        <taxon>Aves</taxon>
        <taxon>Neognathae</taxon>
        <taxon>Neoaves</taxon>
        <taxon>Telluraves</taxon>
        <taxon>Australaves</taxon>
        <taxon>Passeriformes</taxon>
        <taxon>Sylvioidea</taxon>
        <taxon>Sylviidae</taxon>
        <taxon>Acrocephalinae</taxon>
        <taxon>Acrocephalus</taxon>
    </lineage>
</organism>
<comment type="caution">
    <text evidence="8">The sequence shown here is derived from an EMBL/GenBank/DDBJ whole genome shotgun (WGS) entry which is preliminary data.</text>
</comment>
<keyword evidence="3" id="KW-0597">Phosphoprotein</keyword>
<comment type="subcellular location">
    <subcellularLocation>
        <location evidence="1 7">Cytoplasm</location>
        <location evidence="1 7">Cytoskeleton</location>
    </subcellularLocation>
</comment>
<keyword evidence="9" id="KW-1185">Reference proteome</keyword>
<dbReference type="GO" id="GO:0031175">
    <property type="term" value="P:neuron projection development"/>
    <property type="evidence" value="ECO:0007669"/>
    <property type="project" value="TreeGrafter"/>
</dbReference>